<sequence length="104" mass="11547">MGSVNFNAIQPGLLDPFRRVSKLVNHPHNVVSGRRTLLGPLPASEPCHLHELVHGDGAHIGLIVGKRNRRNELFTLLHRVDAGRLSVVTDLDDHFRAVTMHRIG</sequence>
<accession>A0A6J7HT94</accession>
<protein>
    <submittedName>
        <fullName evidence="1">Unannotated protein</fullName>
    </submittedName>
</protein>
<name>A0A6J7HT94_9ZZZZ</name>
<proteinExistence type="predicted"/>
<dbReference type="AlphaFoldDB" id="A0A6J7HT94"/>
<dbReference type="EMBL" id="CAFBNA010000006">
    <property type="protein sequence ID" value="CAB4920703.1"/>
    <property type="molecule type" value="Genomic_DNA"/>
</dbReference>
<evidence type="ECO:0000313" key="1">
    <source>
        <dbReference type="EMBL" id="CAB4920703.1"/>
    </source>
</evidence>
<organism evidence="1">
    <name type="scientific">freshwater metagenome</name>
    <dbReference type="NCBI Taxonomy" id="449393"/>
    <lineage>
        <taxon>unclassified sequences</taxon>
        <taxon>metagenomes</taxon>
        <taxon>ecological metagenomes</taxon>
    </lineage>
</organism>
<reference evidence="1" key="1">
    <citation type="submission" date="2020-05" db="EMBL/GenBank/DDBJ databases">
        <authorList>
            <person name="Chiriac C."/>
            <person name="Salcher M."/>
            <person name="Ghai R."/>
            <person name="Kavagutti S V."/>
        </authorList>
    </citation>
    <scope>NUCLEOTIDE SEQUENCE</scope>
</reference>
<gene>
    <name evidence="1" type="ORF">UFOPK3708_00244</name>
</gene>